<comment type="subunit">
    <text evidence="4">Part of the 50S ribosomal subunit.</text>
</comment>
<dbReference type="NCBIfam" id="TIGR01066">
    <property type="entry name" value="rplM_bact"/>
    <property type="match status" value="1"/>
</dbReference>
<evidence type="ECO:0000313" key="6">
    <source>
        <dbReference type="Proteomes" id="UP000196368"/>
    </source>
</evidence>
<dbReference type="AlphaFoldDB" id="A0A1Y4DEL8"/>
<dbReference type="InterPro" id="IPR036899">
    <property type="entry name" value="Ribosomal_uL13_sf"/>
</dbReference>
<dbReference type="SUPFAM" id="SSF52161">
    <property type="entry name" value="Ribosomal protein L13"/>
    <property type="match status" value="1"/>
</dbReference>
<keyword evidence="3 4" id="KW-0687">Ribonucleoprotein</keyword>
<dbReference type="GO" id="GO:0003729">
    <property type="term" value="F:mRNA binding"/>
    <property type="evidence" value="ECO:0007669"/>
    <property type="project" value="TreeGrafter"/>
</dbReference>
<organism evidence="5 6">
    <name type="scientific">Candidatus Avelusimicrobium gallicola</name>
    <dbReference type="NCBI Taxonomy" id="2562704"/>
    <lineage>
        <taxon>Bacteria</taxon>
        <taxon>Pseudomonadati</taxon>
        <taxon>Elusimicrobiota</taxon>
        <taxon>Elusimicrobia</taxon>
        <taxon>Elusimicrobiales</taxon>
        <taxon>Elusimicrobiaceae</taxon>
        <taxon>Candidatus Avelusimicrobium</taxon>
    </lineage>
</organism>
<proteinExistence type="inferred from homology"/>
<dbReference type="RefSeq" id="WP_087286983.1">
    <property type="nucleotide sequence ID" value="NZ_NFJD01000001.1"/>
</dbReference>
<dbReference type="GO" id="GO:0003735">
    <property type="term" value="F:structural constituent of ribosome"/>
    <property type="evidence" value="ECO:0007669"/>
    <property type="project" value="InterPro"/>
</dbReference>
<accession>A0A1Y4DEL8</accession>
<dbReference type="GO" id="GO:0017148">
    <property type="term" value="P:negative regulation of translation"/>
    <property type="evidence" value="ECO:0007669"/>
    <property type="project" value="TreeGrafter"/>
</dbReference>
<dbReference type="Proteomes" id="UP000196368">
    <property type="component" value="Unassembled WGS sequence"/>
</dbReference>
<name>A0A1Y4DEL8_9BACT</name>
<reference evidence="6" key="1">
    <citation type="submission" date="2017-04" db="EMBL/GenBank/DDBJ databases">
        <title>Function of individual gut microbiota members based on whole genome sequencing of pure cultures obtained from chicken caecum.</title>
        <authorList>
            <person name="Medvecky M."/>
            <person name="Cejkova D."/>
            <person name="Polansky O."/>
            <person name="Karasova D."/>
            <person name="Kubasova T."/>
            <person name="Cizek A."/>
            <person name="Rychlik I."/>
        </authorList>
    </citation>
    <scope>NUCLEOTIDE SEQUENCE [LARGE SCALE GENOMIC DNA]</scope>
    <source>
        <strain evidence="6">An273</strain>
    </source>
</reference>
<dbReference type="GO" id="GO:0006412">
    <property type="term" value="P:translation"/>
    <property type="evidence" value="ECO:0007669"/>
    <property type="project" value="UniProtKB-UniRule"/>
</dbReference>
<dbReference type="PANTHER" id="PTHR11545">
    <property type="entry name" value="RIBOSOMAL PROTEIN L13"/>
    <property type="match status" value="1"/>
</dbReference>
<evidence type="ECO:0000256" key="1">
    <source>
        <dbReference type="ARBA" id="ARBA00006227"/>
    </source>
</evidence>
<evidence type="ECO:0000313" key="5">
    <source>
        <dbReference type="EMBL" id="OUO57516.1"/>
    </source>
</evidence>
<dbReference type="Gene3D" id="3.90.1180.10">
    <property type="entry name" value="Ribosomal protein L13"/>
    <property type="match status" value="1"/>
</dbReference>
<dbReference type="PIRSF" id="PIRSF002181">
    <property type="entry name" value="Ribosomal_L13"/>
    <property type="match status" value="1"/>
</dbReference>
<dbReference type="PANTHER" id="PTHR11545:SF2">
    <property type="entry name" value="LARGE RIBOSOMAL SUBUNIT PROTEIN UL13M"/>
    <property type="match status" value="1"/>
</dbReference>
<dbReference type="GO" id="GO:1990904">
    <property type="term" value="C:ribonucleoprotein complex"/>
    <property type="evidence" value="ECO:0007669"/>
    <property type="project" value="UniProtKB-KW"/>
</dbReference>
<dbReference type="InterPro" id="IPR005822">
    <property type="entry name" value="Ribosomal_uL13"/>
</dbReference>
<dbReference type="Pfam" id="PF00572">
    <property type="entry name" value="Ribosomal_L13"/>
    <property type="match status" value="1"/>
</dbReference>
<comment type="similarity">
    <text evidence="1 4">Belongs to the universal ribosomal protein uL13 family.</text>
</comment>
<dbReference type="HAMAP" id="MF_01366">
    <property type="entry name" value="Ribosomal_uL13"/>
    <property type="match status" value="1"/>
</dbReference>
<sequence>MTKTFLPSVKEVETTRKWHHIDATGQTLGRLASQIAVLLMGKHKRTYTPHMDCGDFVVVTNAGKIKLTGNKMEDKVYFSHSGYAKGAKETPVKRVLEKNPTRVLELAVKRMLDENKLRAPRMKRLRLFAGEEHAFTERFGK</sequence>
<comment type="caution">
    <text evidence="5">The sequence shown here is derived from an EMBL/GenBank/DDBJ whole genome shotgun (WGS) entry which is preliminary data.</text>
</comment>
<keyword evidence="6" id="KW-1185">Reference proteome</keyword>
<dbReference type="CDD" id="cd00392">
    <property type="entry name" value="Ribosomal_L13"/>
    <property type="match status" value="1"/>
</dbReference>
<evidence type="ECO:0000256" key="3">
    <source>
        <dbReference type="ARBA" id="ARBA00023274"/>
    </source>
</evidence>
<evidence type="ECO:0000256" key="4">
    <source>
        <dbReference type="HAMAP-Rule" id="MF_01366"/>
    </source>
</evidence>
<evidence type="ECO:0000256" key="2">
    <source>
        <dbReference type="ARBA" id="ARBA00022980"/>
    </source>
</evidence>
<protein>
    <recommendedName>
        <fullName evidence="4">Large ribosomal subunit protein uL13</fullName>
    </recommendedName>
</protein>
<gene>
    <name evidence="4" type="primary">rplM</name>
    <name evidence="5" type="ORF">B5F75_01720</name>
</gene>
<dbReference type="GO" id="GO:0005840">
    <property type="term" value="C:ribosome"/>
    <property type="evidence" value="ECO:0007669"/>
    <property type="project" value="UniProtKB-KW"/>
</dbReference>
<dbReference type="OrthoDB" id="9801330at2"/>
<dbReference type="InterPro" id="IPR005823">
    <property type="entry name" value="Ribosomal_uL13_bac-type"/>
</dbReference>
<keyword evidence="2 4" id="KW-0689">Ribosomal protein</keyword>
<dbReference type="EMBL" id="NFJD01000001">
    <property type="protein sequence ID" value="OUO57516.1"/>
    <property type="molecule type" value="Genomic_DNA"/>
</dbReference>
<comment type="function">
    <text evidence="4">This protein is one of the early assembly proteins of the 50S ribosomal subunit, although it is not seen to bind rRNA by itself. It is important during the early stages of 50S assembly.</text>
</comment>